<dbReference type="EMBL" id="ML735856">
    <property type="protein sequence ID" value="KAE8411851.1"/>
    <property type="molecule type" value="Genomic_DNA"/>
</dbReference>
<accession>A0ABQ6W415</accession>
<gene>
    <name evidence="2" type="ORF">BDV36DRAFT_273181</name>
</gene>
<evidence type="ECO:0000313" key="3">
    <source>
        <dbReference type="Proteomes" id="UP000325395"/>
    </source>
</evidence>
<keyword evidence="1" id="KW-1133">Transmembrane helix</keyword>
<feature type="transmembrane region" description="Helical" evidence="1">
    <location>
        <begin position="16"/>
        <end position="35"/>
    </location>
</feature>
<keyword evidence="1" id="KW-0472">Membrane</keyword>
<reference evidence="2 3" key="1">
    <citation type="submission" date="2019-04" db="EMBL/GenBank/DDBJ databases">
        <authorList>
            <consortium name="DOE Joint Genome Institute"/>
            <person name="Mondo S."/>
            <person name="Kjaerbolling I."/>
            <person name="Vesth T."/>
            <person name="Frisvad J.C."/>
            <person name="Nybo J.L."/>
            <person name="Theobald S."/>
            <person name="Kildgaard S."/>
            <person name="Isbrandt T."/>
            <person name="Kuo A."/>
            <person name="Sato A."/>
            <person name="Lyhne E.K."/>
            <person name="Kogle M.E."/>
            <person name="Wiebenga A."/>
            <person name="Kun R.S."/>
            <person name="Lubbers R.J."/>
            <person name="Makela M.R."/>
            <person name="Barry K."/>
            <person name="Chovatia M."/>
            <person name="Clum A."/>
            <person name="Daum C."/>
            <person name="Haridas S."/>
            <person name="He G."/>
            <person name="LaButti K."/>
            <person name="Lipzen A."/>
            <person name="Riley R."/>
            <person name="Salamov A."/>
            <person name="Simmons B.A."/>
            <person name="Magnuson J.K."/>
            <person name="Henrissat B."/>
            <person name="Mortensen U.H."/>
            <person name="Larsen T.O."/>
            <person name="Devries R.P."/>
            <person name="Grigoriev I.V."/>
            <person name="Machida M."/>
            <person name="Baker S.E."/>
            <person name="Andersen M.R."/>
            <person name="Cantor M.N."/>
            <person name="Hua S.X."/>
        </authorList>
    </citation>
    <scope>NUCLEOTIDE SEQUENCE [LARGE SCALE GENOMIC DNA]</scope>
    <source>
        <strain evidence="2 3">CBS 117616</strain>
    </source>
</reference>
<protein>
    <submittedName>
        <fullName evidence="2">Uncharacterized protein</fullName>
    </submittedName>
</protein>
<evidence type="ECO:0000313" key="2">
    <source>
        <dbReference type="EMBL" id="KAE8411851.1"/>
    </source>
</evidence>
<sequence>MVACNNWFLYQHYDRFTFMCVCCTYAYIFSSPVLFMMSVTVRSGAEETLCFS</sequence>
<keyword evidence="3" id="KW-1185">Reference proteome</keyword>
<dbReference type="Proteomes" id="UP000325395">
    <property type="component" value="Unassembled WGS sequence"/>
</dbReference>
<organism evidence="2 3">
    <name type="scientific">Aspergillus pseudocaelatus</name>
    <dbReference type="NCBI Taxonomy" id="1825620"/>
    <lineage>
        <taxon>Eukaryota</taxon>
        <taxon>Fungi</taxon>
        <taxon>Dikarya</taxon>
        <taxon>Ascomycota</taxon>
        <taxon>Pezizomycotina</taxon>
        <taxon>Eurotiomycetes</taxon>
        <taxon>Eurotiomycetidae</taxon>
        <taxon>Eurotiales</taxon>
        <taxon>Aspergillaceae</taxon>
        <taxon>Aspergillus</taxon>
        <taxon>Aspergillus subgen. Circumdati</taxon>
    </lineage>
</organism>
<name>A0ABQ6W415_9EURO</name>
<keyword evidence="1" id="KW-0812">Transmembrane</keyword>
<evidence type="ECO:0000256" key="1">
    <source>
        <dbReference type="SAM" id="Phobius"/>
    </source>
</evidence>
<proteinExistence type="predicted"/>